<gene>
    <name evidence="1" type="ORF">PsorP6_011584</name>
</gene>
<evidence type="ECO:0000313" key="1">
    <source>
        <dbReference type="EMBL" id="KAI9918562.1"/>
    </source>
</evidence>
<accession>A0ACC0WIH3</accession>
<sequence length="113" mass="12591">MRAFLARFQRGESGLCSLRFRLDLPLEARCPGFAALVAHSRVTESALGIAPHRCSEPQTLMKTNMYYLYVSVFCSRSSAVYMMNSIPTLSSDPQTFVQTKIITAEDVKNPSAH</sequence>
<dbReference type="Proteomes" id="UP001163321">
    <property type="component" value="Chromosome 12"/>
</dbReference>
<comment type="caution">
    <text evidence="1">The sequence shown here is derived from an EMBL/GenBank/DDBJ whole genome shotgun (WGS) entry which is preliminary data.</text>
</comment>
<proteinExistence type="predicted"/>
<dbReference type="EMBL" id="CM047591">
    <property type="protein sequence ID" value="KAI9918562.1"/>
    <property type="molecule type" value="Genomic_DNA"/>
</dbReference>
<evidence type="ECO:0000313" key="2">
    <source>
        <dbReference type="Proteomes" id="UP001163321"/>
    </source>
</evidence>
<reference evidence="1 2" key="1">
    <citation type="journal article" date="2022" name="bioRxiv">
        <title>The genome of the oomycete Peronosclerospora sorghi, a cosmopolitan pathogen of maize and sorghum, is inflated with dispersed pseudogenes.</title>
        <authorList>
            <person name="Fletcher K."/>
            <person name="Martin F."/>
            <person name="Isakeit T."/>
            <person name="Cavanaugh K."/>
            <person name="Magill C."/>
            <person name="Michelmore R."/>
        </authorList>
    </citation>
    <scope>NUCLEOTIDE SEQUENCE [LARGE SCALE GENOMIC DNA]</scope>
    <source>
        <strain evidence="1">P6</strain>
    </source>
</reference>
<name>A0ACC0WIH3_9STRA</name>
<keyword evidence="2" id="KW-1185">Reference proteome</keyword>
<protein>
    <submittedName>
        <fullName evidence="1">Uncharacterized protein</fullName>
    </submittedName>
</protein>
<organism evidence="1 2">
    <name type="scientific">Peronosclerospora sorghi</name>
    <dbReference type="NCBI Taxonomy" id="230839"/>
    <lineage>
        <taxon>Eukaryota</taxon>
        <taxon>Sar</taxon>
        <taxon>Stramenopiles</taxon>
        <taxon>Oomycota</taxon>
        <taxon>Peronosporomycetes</taxon>
        <taxon>Peronosporales</taxon>
        <taxon>Peronosporaceae</taxon>
        <taxon>Peronosclerospora</taxon>
    </lineage>
</organism>